<accession>A0A1I6Q3B3</accession>
<evidence type="ECO:0000313" key="3">
    <source>
        <dbReference type="Proteomes" id="UP000198852"/>
    </source>
</evidence>
<evidence type="ECO:0000313" key="2">
    <source>
        <dbReference type="EMBL" id="SFS46937.1"/>
    </source>
</evidence>
<dbReference type="RefSeq" id="WP_093414458.1">
    <property type="nucleotide sequence ID" value="NZ_FOZX01000001.1"/>
</dbReference>
<organism evidence="2 3">
    <name type="scientific">Saccharopolyspora flava</name>
    <dbReference type="NCBI Taxonomy" id="95161"/>
    <lineage>
        <taxon>Bacteria</taxon>
        <taxon>Bacillati</taxon>
        <taxon>Actinomycetota</taxon>
        <taxon>Actinomycetes</taxon>
        <taxon>Pseudonocardiales</taxon>
        <taxon>Pseudonocardiaceae</taxon>
        <taxon>Saccharopolyspora</taxon>
    </lineage>
</organism>
<protein>
    <submittedName>
        <fullName evidence="2">Uncharacterized protein</fullName>
    </submittedName>
</protein>
<evidence type="ECO:0000256" key="1">
    <source>
        <dbReference type="SAM" id="Phobius"/>
    </source>
</evidence>
<dbReference type="AlphaFoldDB" id="A0A1I6Q3B3"/>
<dbReference type="STRING" id="95161.SAMN05660874_01356"/>
<keyword evidence="1" id="KW-1133">Transmembrane helix</keyword>
<keyword evidence="3" id="KW-1185">Reference proteome</keyword>
<feature type="transmembrane region" description="Helical" evidence="1">
    <location>
        <begin position="12"/>
        <end position="32"/>
    </location>
</feature>
<keyword evidence="1" id="KW-0812">Transmembrane</keyword>
<dbReference type="Proteomes" id="UP000198852">
    <property type="component" value="Unassembled WGS sequence"/>
</dbReference>
<name>A0A1I6Q3B3_9PSEU</name>
<proteinExistence type="predicted"/>
<reference evidence="3" key="1">
    <citation type="submission" date="2016-10" db="EMBL/GenBank/DDBJ databases">
        <authorList>
            <person name="Varghese N."/>
            <person name="Submissions S."/>
        </authorList>
    </citation>
    <scope>NUCLEOTIDE SEQUENCE [LARGE SCALE GENOMIC DNA]</scope>
    <source>
        <strain evidence="3">DSM 44771</strain>
    </source>
</reference>
<feature type="transmembrane region" description="Helical" evidence="1">
    <location>
        <begin position="38"/>
        <end position="57"/>
    </location>
</feature>
<dbReference type="EMBL" id="FOZX01000001">
    <property type="protein sequence ID" value="SFS46937.1"/>
    <property type="molecule type" value="Genomic_DNA"/>
</dbReference>
<gene>
    <name evidence="2" type="ORF">SAMN05660874_01356</name>
</gene>
<keyword evidence="1" id="KW-0472">Membrane</keyword>
<sequence length="62" mass="6367">MHIVHVELSGKGVLISLGVLAFVLAVLALVWLALSPALAIGLGIGLILLVRGLIALFSPAKQ</sequence>